<evidence type="ECO:0000256" key="2">
    <source>
        <dbReference type="ARBA" id="ARBA00022553"/>
    </source>
</evidence>
<sequence length="1099" mass="123289">MGDQQLYKTNHTANSNENLYYQHQMNSLPSLNHSYGTSVIDAPQASPLSPHFPQDSRDSIALPVGSKSLGSMDTLRQTWTHSGSGNHVPVRNNLSNQSAMWSPLGQGESHDGYQYSYSQPSENRSQKITSGVLHKLDSFTQVFANQNLRIQVNNMAQVLHTETSMADNSGDSALRQLLSQKPAVEQQPVTSSIQRYQPVPQQTQNFASTQQKQQMQVMQHQQLYYDYQQHLSQMQIHSAFQQGQTHVQQMQSQQLLPQQMQHLQQTQYYAQPQQGHQRLSIHEIQQQQQQPTRQQQQRQCPMQIAQYYQTQPVMQLQQQQQQMQLQLPPYHREPDPKTVHEPHQYPQDPSHPVQLIQLGAAPPYCYQDPHEQYRHLYPQGLLQQHDQQKQYTSEGRAASLNSHVGLTPPGTAEDPARSEVNSAGNTVPHRTLLPPSGAHLNNKSSQQDSPGPGWPQVQLSDGRLQPLSPEQSGLNRETLPERADGKSKLTCSVCLKEFKSLPALNGHMRSHGGVRTSPNFKQDEGEKPPQQPLPKEVDSLAPIVMPVSVPVKLLSPEPSTQPSASTATVKDKPASSMSDDEMPVLVKMTFSPPCSPKVANPCSSSEISKKPHQNAAKLEENFKPLPDKKKYRHRPEPLFIPPPSFNFSTSHSGATLYQSQLRSPRVLGDHLLDRTHELPPYTPPPMLSPVRHGSGLFSSVITSSHSTSHTQLPLTPLTPTPRVLLCRSNSIDGSVIPVTPGPGEQTVEPRINIGSRFQADIPELQDKLLMEKDVHKATLVWKPWPELENKVFQQRVEDLLNMSCSSVLPGGGTNSEYALHSLFEAKGDIMVTLEKLLLRKPVRLKCHPLANYHYAGSDKWTHQERRLFKEALSTYSKDFIFVQKMVKSKTVAQCVEYYYTWKKILRWGRKHRTRLEKKREECMVFSSRQALNGHARIHGGTNQVTKPRCTIAGTKQKSGTQSGYCSIKSSPAHSTTSGETDPTTIFPCKECGKVFFKIKSRNAHMKTHRQQEEQQRQKAQKAAVAAEMAATIVRTTGPAGHSLIPLDHMNLVKHVGNVGDIDDDVVQELGGVMEENEVMDADLLLDDEDADLLQDDAEL</sequence>
<keyword evidence="15" id="KW-1185">Reference proteome</keyword>
<feature type="domain" description="ELM2" evidence="12">
    <location>
        <begin position="749"/>
        <end position="840"/>
    </location>
</feature>
<dbReference type="GO" id="GO:0003677">
    <property type="term" value="F:DNA binding"/>
    <property type="evidence" value="ECO:0007669"/>
    <property type="project" value="UniProtKB-KW"/>
</dbReference>
<dbReference type="PROSITE" id="PS00028">
    <property type="entry name" value="ZINC_FINGER_C2H2_1"/>
    <property type="match status" value="2"/>
</dbReference>
<reference evidence="14" key="1">
    <citation type="submission" date="2025-08" db="UniProtKB">
        <authorList>
            <consortium name="Ensembl"/>
        </authorList>
    </citation>
    <scope>IDENTIFICATION</scope>
</reference>
<feature type="compositionally biased region" description="Polar residues" evidence="10">
    <location>
        <begin position="439"/>
        <end position="449"/>
    </location>
</feature>
<evidence type="ECO:0000256" key="6">
    <source>
        <dbReference type="ARBA" id="ARBA00023163"/>
    </source>
</evidence>
<keyword evidence="9" id="KW-0175">Coiled coil</keyword>
<dbReference type="InterPro" id="IPR017884">
    <property type="entry name" value="SANT_dom"/>
</dbReference>
<feature type="domain" description="C2H2-type" evidence="11">
    <location>
        <begin position="489"/>
        <end position="516"/>
    </location>
</feature>
<feature type="compositionally biased region" description="Low complexity" evidence="10">
    <location>
        <begin position="284"/>
        <end position="297"/>
    </location>
</feature>
<dbReference type="PROSITE" id="PS51293">
    <property type="entry name" value="SANT"/>
    <property type="match status" value="1"/>
</dbReference>
<feature type="region of interest" description="Disordered" evidence="10">
    <location>
        <begin position="553"/>
        <end position="580"/>
    </location>
</feature>
<dbReference type="AlphaFoldDB" id="A0A8C3L1N6"/>
<dbReference type="Gene3D" id="1.10.10.60">
    <property type="entry name" value="Homeodomain-like"/>
    <property type="match status" value="1"/>
</dbReference>
<evidence type="ECO:0000259" key="12">
    <source>
        <dbReference type="PROSITE" id="PS51156"/>
    </source>
</evidence>
<dbReference type="SMART" id="SM00717">
    <property type="entry name" value="SANT"/>
    <property type="match status" value="1"/>
</dbReference>
<keyword evidence="8" id="KW-0479">Metal-binding</keyword>
<dbReference type="Ensembl" id="ENSCPIT00010000901.1">
    <property type="protein sequence ID" value="ENSCPIP00010000763.1"/>
    <property type="gene ID" value="ENSCPIG00010000626.1"/>
</dbReference>
<evidence type="ECO:0000256" key="3">
    <source>
        <dbReference type="ARBA" id="ARBA00022990"/>
    </source>
</evidence>
<evidence type="ECO:0000256" key="9">
    <source>
        <dbReference type="SAM" id="Coils"/>
    </source>
</evidence>
<feature type="domain" description="SANT" evidence="13">
    <location>
        <begin position="855"/>
        <end position="906"/>
    </location>
</feature>
<evidence type="ECO:0000313" key="15">
    <source>
        <dbReference type="Proteomes" id="UP000694543"/>
    </source>
</evidence>
<dbReference type="Proteomes" id="UP000694543">
    <property type="component" value="Unplaced"/>
</dbReference>
<dbReference type="Pfam" id="PF00249">
    <property type="entry name" value="Myb_DNA-binding"/>
    <property type="match status" value="1"/>
</dbReference>
<dbReference type="InterPro" id="IPR051066">
    <property type="entry name" value="Trans_reg/Corepressor"/>
</dbReference>
<dbReference type="SMART" id="SM01189">
    <property type="entry name" value="ELM2"/>
    <property type="match status" value="1"/>
</dbReference>
<keyword evidence="5" id="KW-0238">DNA-binding</keyword>
<comment type="subcellular location">
    <subcellularLocation>
        <location evidence="1">Nucleus</location>
    </subcellularLocation>
</comment>
<dbReference type="Pfam" id="PF01448">
    <property type="entry name" value="ELM2"/>
    <property type="match status" value="1"/>
</dbReference>
<feature type="region of interest" description="Disordered" evidence="10">
    <location>
        <begin position="77"/>
        <end position="122"/>
    </location>
</feature>
<keyword evidence="2" id="KW-0597">Phosphoprotein</keyword>
<keyword evidence="6" id="KW-0804">Transcription</keyword>
<proteinExistence type="predicted"/>
<dbReference type="InterPro" id="IPR001005">
    <property type="entry name" value="SANT/Myb"/>
</dbReference>
<feature type="region of interest" description="Disordered" evidence="10">
    <location>
        <begin position="504"/>
        <end position="534"/>
    </location>
</feature>
<feature type="region of interest" description="Disordered" evidence="10">
    <location>
        <begin position="268"/>
        <end position="297"/>
    </location>
</feature>
<organism evidence="14 15">
    <name type="scientific">Chrysolophus pictus</name>
    <name type="common">Golden pheasant</name>
    <name type="synonym">Phasianus pictus</name>
    <dbReference type="NCBI Taxonomy" id="9089"/>
    <lineage>
        <taxon>Eukaryota</taxon>
        <taxon>Metazoa</taxon>
        <taxon>Chordata</taxon>
        <taxon>Craniata</taxon>
        <taxon>Vertebrata</taxon>
        <taxon>Euteleostomi</taxon>
        <taxon>Archelosauria</taxon>
        <taxon>Archosauria</taxon>
        <taxon>Dinosauria</taxon>
        <taxon>Saurischia</taxon>
        <taxon>Theropoda</taxon>
        <taxon>Coelurosauria</taxon>
        <taxon>Aves</taxon>
        <taxon>Neognathae</taxon>
        <taxon>Galloanserae</taxon>
        <taxon>Galliformes</taxon>
        <taxon>Phasianidae</taxon>
        <taxon>Phasianinae</taxon>
        <taxon>Chrysolophus</taxon>
    </lineage>
</organism>
<dbReference type="FunFam" id="1.10.10.60:FF:000086">
    <property type="entry name" value="transcriptional-regulating factor 1 isoform X1"/>
    <property type="match status" value="1"/>
</dbReference>
<dbReference type="GO" id="GO:0000118">
    <property type="term" value="C:histone deacetylase complex"/>
    <property type="evidence" value="ECO:0007669"/>
    <property type="project" value="TreeGrafter"/>
</dbReference>
<evidence type="ECO:0000256" key="1">
    <source>
        <dbReference type="ARBA" id="ARBA00004123"/>
    </source>
</evidence>
<dbReference type="InterPro" id="IPR013087">
    <property type="entry name" value="Znf_C2H2_type"/>
</dbReference>
<feature type="coiled-coil region" evidence="9">
    <location>
        <begin position="1002"/>
        <end position="1029"/>
    </location>
</feature>
<feature type="domain" description="C2H2-type" evidence="11">
    <location>
        <begin position="986"/>
        <end position="1013"/>
    </location>
</feature>
<dbReference type="PROSITE" id="PS50157">
    <property type="entry name" value="ZINC_FINGER_C2H2_2"/>
    <property type="match status" value="2"/>
</dbReference>
<dbReference type="GO" id="GO:0008270">
    <property type="term" value="F:zinc ion binding"/>
    <property type="evidence" value="ECO:0007669"/>
    <property type="project" value="UniProtKB-KW"/>
</dbReference>
<dbReference type="GO" id="GO:0003714">
    <property type="term" value="F:transcription corepressor activity"/>
    <property type="evidence" value="ECO:0007669"/>
    <property type="project" value="TreeGrafter"/>
</dbReference>
<protein>
    <submittedName>
        <fullName evidence="14">Transcriptional regulating factor 1</fullName>
    </submittedName>
</protein>
<evidence type="ECO:0000259" key="11">
    <source>
        <dbReference type="PROSITE" id="PS50157"/>
    </source>
</evidence>
<evidence type="ECO:0000256" key="4">
    <source>
        <dbReference type="ARBA" id="ARBA00023015"/>
    </source>
</evidence>
<dbReference type="GO" id="GO:0005667">
    <property type="term" value="C:transcription regulator complex"/>
    <property type="evidence" value="ECO:0007669"/>
    <property type="project" value="TreeGrafter"/>
</dbReference>
<dbReference type="InterPro" id="IPR000949">
    <property type="entry name" value="ELM2_dom"/>
</dbReference>
<dbReference type="SUPFAM" id="SSF46689">
    <property type="entry name" value="Homeodomain-like"/>
    <property type="match status" value="1"/>
</dbReference>
<evidence type="ECO:0000313" key="14">
    <source>
        <dbReference type="Ensembl" id="ENSCPIP00010000763.1"/>
    </source>
</evidence>
<evidence type="ECO:0000256" key="5">
    <source>
        <dbReference type="ARBA" id="ARBA00023125"/>
    </source>
</evidence>
<keyword evidence="7" id="KW-0539">Nucleus</keyword>
<dbReference type="PANTHER" id="PTHR16089:SF19">
    <property type="entry name" value="TRANSCRIPTIONAL-REGULATING FACTOR 1"/>
    <property type="match status" value="1"/>
</dbReference>
<dbReference type="InterPro" id="IPR009057">
    <property type="entry name" value="Homeodomain-like_sf"/>
</dbReference>
<evidence type="ECO:0000256" key="7">
    <source>
        <dbReference type="ARBA" id="ARBA00023242"/>
    </source>
</evidence>
<feature type="compositionally biased region" description="Basic and acidic residues" evidence="10">
    <location>
        <begin position="330"/>
        <end position="343"/>
    </location>
</feature>
<feature type="region of interest" description="Disordered" evidence="10">
    <location>
        <begin position="330"/>
        <end position="349"/>
    </location>
</feature>
<evidence type="ECO:0000256" key="10">
    <source>
        <dbReference type="SAM" id="MobiDB-lite"/>
    </source>
</evidence>
<feature type="compositionally biased region" description="Low complexity" evidence="10">
    <location>
        <begin position="268"/>
        <end position="277"/>
    </location>
</feature>
<dbReference type="SMART" id="SM00355">
    <property type="entry name" value="ZnF_C2H2"/>
    <property type="match status" value="3"/>
</dbReference>
<dbReference type="Pfam" id="PF13912">
    <property type="entry name" value="zf-C2H2_6"/>
    <property type="match status" value="2"/>
</dbReference>
<keyword evidence="3" id="KW-0007">Acetylation</keyword>
<accession>A0A8C3L1N6</accession>
<feature type="region of interest" description="Disordered" evidence="10">
    <location>
        <begin position="383"/>
        <end position="486"/>
    </location>
</feature>
<keyword evidence="4" id="KW-0805">Transcription regulation</keyword>
<keyword evidence="8" id="KW-0862">Zinc</keyword>
<keyword evidence="8" id="KW-0863">Zinc-finger</keyword>
<dbReference type="GO" id="GO:0006357">
    <property type="term" value="P:regulation of transcription by RNA polymerase II"/>
    <property type="evidence" value="ECO:0007669"/>
    <property type="project" value="TreeGrafter"/>
</dbReference>
<evidence type="ECO:0000256" key="8">
    <source>
        <dbReference type="PROSITE-ProRule" id="PRU00042"/>
    </source>
</evidence>
<evidence type="ECO:0000259" key="13">
    <source>
        <dbReference type="PROSITE" id="PS51293"/>
    </source>
</evidence>
<name>A0A8C3L1N6_CHRPC</name>
<dbReference type="PROSITE" id="PS51156">
    <property type="entry name" value="ELM2"/>
    <property type="match status" value="1"/>
</dbReference>
<reference evidence="14" key="2">
    <citation type="submission" date="2025-09" db="UniProtKB">
        <authorList>
            <consortium name="Ensembl"/>
        </authorList>
    </citation>
    <scope>IDENTIFICATION</scope>
</reference>
<dbReference type="PANTHER" id="PTHR16089">
    <property type="entry name" value="REST COREPRESSOR COREST PROTEIN-RELATED"/>
    <property type="match status" value="1"/>
</dbReference>
<feature type="compositionally biased region" description="Polar residues" evidence="10">
    <location>
        <begin position="557"/>
        <end position="568"/>
    </location>
</feature>